<dbReference type="InterPro" id="IPR029028">
    <property type="entry name" value="Alpha/beta_knot_MTases"/>
</dbReference>
<sequence length="250" mass="28798">MQRYFLDKPYSGEKEIMLTNNHFHHIARVMRMSPEELIYVVFQNQKACIAKITDITNEAVIASIVKWEEMNKEMPVHVTIASGLPKGDKLEWIIQKGTELGAFEFIPFIADRSVVKWDVKKEQKKVTRWLKIAEEAAEQSHRQYKPNVLPPVVFKEILQISSKYTHKIVAYEENAKQGESTNFAKMLKNFKQDDTVLIVFGPEGGISNSEIEHLRNNGFEICGFGPRILRTETAPLYALSAISYHLELMR</sequence>
<evidence type="ECO:0000259" key="13">
    <source>
        <dbReference type="Pfam" id="PF04452"/>
    </source>
</evidence>
<evidence type="ECO:0000256" key="5">
    <source>
        <dbReference type="ARBA" id="ARBA00022490"/>
    </source>
</evidence>
<dbReference type="SUPFAM" id="SSF88697">
    <property type="entry name" value="PUA domain-like"/>
    <property type="match status" value="1"/>
</dbReference>
<gene>
    <name evidence="15" type="ORF">CWO92_10170</name>
</gene>
<dbReference type="InterPro" id="IPR046887">
    <property type="entry name" value="RsmE_PUA-like"/>
</dbReference>
<dbReference type="InterPro" id="IPR046886">
    <property type="entry name" value="RsmE_MTase_dom"/>
</dbReference>
<evidence type="ECO:0000256" key="3">
    <source>
        <dbReference type="ARBA" id="ARBA00012328"/>
    </source>
</evidence>
<evidence type="ECO:0000256" key="1">
    <source>
        <dbReference type="ARBA" id="ARBA00004496"/>
    </source>
</evidence>
<dbReference type="GO" id="GO:0005737">
    <property type="term" value="C:cytoplasm"/>
    <property type="evidence" value="ECO:0007669"/>
    <property type="project" value="UniProtKB-SubCell"/>
</dbReference>
<dbReference type="RefSeq" id="WP_101354098.1">
    <property type="nucleotide sequence ID" value="NZ_PIQO01000006.1"/>
</dbReference>
<dbReference type="EMBL" id="PIQO01000006">
    <property type="protein sequence ID" value="PKR85119.1"/>
    <property type="molecule type" value="Genomic_DNA"/>
</dbReference>
<keyword evidence="8 12" id="KW-0808">Transferase</keyword>
<evidence type="ECO:0000256" key="8">
    <source>
        <dbReference type="ARBA" id="ARBA00022679"/>
    </source>
</evidence>
<dbReference type="OrthoDB" id="9815641at2"/>
<protein>
    <recommendedName>
        <fullName evidence="4 12">Ribosomal RNA small subunit methyltransferase E</fullName>
        <ecNumber evidence="3 12">2.1.1.193</ecNumber>
    </recommendedName>
</protein>
<dbReference type="CDD" id="cd18084">
    <property type="entry name" value="RsmE-like"/>
    <property type="match status" value="1"/>
</dbReference>
<dbReference type="InterPro" id="IPR015947">
    <property type="entry name" value="PUA-like_sf"/>
</dbReference>
<comment type="catalytic activity">
    <reaction evidence="11 12">
        <text>uridine(1498) in 16S rRNA + S-adenosyl-L-methionine = N(3)-methyluridine(1498) in 16S rRNA + S-adenosyl-L-homocysteine + H(+)</text>
        <dbReference type="Rhea" id="RHEA:42920"/>
        <dbReference type="Rhea" id="RHEA-COMP:10283"/>
        <dbReference type="Rhea" id="RHEA-COMP:10284"/>
        <dbReference type="ChEBI" id="CHEBI:15378"/>
        <dbReference type="ChEBI" id="CHEBI:57856"/>
        <dbReference type="ChEBI" id="CHEBI:59789"/>
        <dbReference type="ChEBI" id="CHEBI:65315"/>
        <dbReference type="ChEBI" id="CHEBI:74502"/>
        <dbReference type="EC" id="2.1.1.193"/>
    </reaction>
</comment>
<evidence type="ECO:0000259" key="14">
    <source>
        <dbReference type="Pfam" id="PF20260"/>
    </source>
</evidence>
<dbReference type="NCBIfam" id="TIGR00046">
    <property type="entry name" value="RsmE family RNA methyltransferase"/>
    <property type="match status" value="1"/>
</dbReference>
<keyword evidence="6 12" id="KW-0698">rRNA processing</keyword>
<dbReference type="GO" id="GO:0070475">
    <property type="term" value="P:rRNA base methylation"/>
    <property type="evidence" value="ECO:0007669"/>
    <property type="project" value="TreeGrafter"/>
</dbReference>
<comment type="function">
    <text evidence="10 12">Specifically methylates the N3 position of the uracil ring of uridine 1498 (m3U1498) in 16S rRNA. Acts on the fully assembled 30S ribosomal subunit.</text>
</comment>
<dbReference type="InterPro" id="IPR006700">
    <property type="entry name" value="RsmE"/>
</dbReference>
<dbReference type="Pfam" id="PF20260">
    <property type="entry name" value="PUA_4"/>
    <property type="match status" value="1"/>
</dbReference>
<feature type="domain" description="Ribosomal RNA small subunit methyltransferase E methyltransferase" evidence="13">
    <location>
        <begin position="73"/>
        <end position="243"/>
    </location>
</feature>
<comment type="caution">
    <text evidence="15">The sequence shown here is derived from an EMBL/GenBank/DDBJ whole genome shotgun (WGS) entry which is preliminary data.</text>
</comment>
<dbReference type="AlphaFoldDB" id="A0A2N3LKQ7"/>
<evidence type="ECO:0000256" key="6">
    <source>
        <dbReference type="ARBA" id="ARBA00022552"/>
    </source>
</evidence>
<evidence type="ECO:0000313" key="16">
    <source>
        <dbReference type="Proteomes" id="UP000233440"/>
    </source>
</evidence>
<dbReference type="Pfam" id="PF04452">
    <property type="entry name" value="Methyltrans_RNA"/>
    <property type="match status" value="1"/>
</dbReference>
<dbReference type="PANTHER" id="PTHR30027">
    <property type="entry name" value="RIBOSOMAL RNA SMALL SUBUNIT METHYLTRANSFERASE E"/>
    <property type="match status" value="1"/>
</dbReference>
<dbReference type="NCBIfam" id="NF008692">
    <property type="entry name" value="PRK11713.1-5"/>
    <property type="match status" value="1"/>
</dbReference>
<evidence type="ECO:0000256" key="4">
    <source>
        <dbReference type="ARBA" id="ARBA00013673"/>
    </source>
</evidence>
<evidence type="ECO:0000256" key="12">
    <source>
        <dbReference type="PIRNR" id="PIRNR015601"/>
    </source>
</evidence>
<proteinExistence type="inferred from homology"/>
<evidence type="ECO:0000256" key="10">
    <source>
        <dbReference type="ARBA" id="ARBA00025699"/>
    </source>
</evidence>
<keyword evidence="7 12" id="KW-0489">Methyltransferase</keyword>
<dbReference type="EC" id="2.1.1.193" evidence="3 12"/>
<dbReference type="NCBIfam" id="NF008691">
    <property type="entry name" value="PRK11713.1-4"/>
    <property type="match status" value="1"/>
</dbReference>
<dbReference type="InterPro" id="IPR029026">
    <property type="entry name" value="tRNA_m1G_MTases_N"/>
</dbReference>
<dbReference type="Gene3D" id="2.40.240.20">
    <property type="entry name" value="Hypothetical PUA domain-like, domain 1"/>
    <property type="match status" value="1"/>
</dbReference>
<dbReference type="GO" id="GO:0070042">
    <property type="term" value="F:rRNA (uridine-N3-)-methyltransferase activity"/>
    <property type="evidence" value="ECO:0007669"/>
    <property type="project" value="TreeGrafter"/>
</dbReference>
<dbReference type="SUPFAM" id="SSF75217">
    <property type="entry name" value="alpha/beta knot"/>
    <property type="match status" value="1"/>
</dbReference>
<evidence type="ECO:0000256" key="11">
    <source>
        <dbReference type="ARBA" id="ARBA00047944"/>
    </source>
</evidence>
<evidence type="ECO:0000256" key="7">
    <source>
        <dbReference type="ARBA" id="ARBA00022603"/>
    </source>
</evidence>
<dbReference type="Proteomes" id="UP000233440">
    <property type="component" value="Unassembled WGS sequence"/>
</dbReference>
<evidence type="ECO:0000256" key="9">
    <source>
        <dbReference type="ARBA" id="ARBA00022691"/>
    </source>
</evidence>
<evidence type="ECO:0000313" key="15">
    <source>
        <dbReference type="EMBL" id="PKR85119.1"/>
    </source>
</evidence>
<comment type="subcellular location">
    <subcellularLocation>
        <location evidence="1 12">Cytoplasm</location>
    </subcellularLocation>
</comment>
<keyword evidence="16" id="KW-1185">Reference proteome</keyword>
<keyword evidence="5 12" id="KW-0963">Cytoplasm</keyword>
<evidence type="ECO:0000256" key="2">
    <source>
        <dbReference type="ARBA" id="ARBA00005528"/>
    </source>
</evidence>
<accession>A0A2N3LKQ7</accession>
<name>A0A2N3LKQ7_9BACI</name>
<reference evidence="15 16" key="1">
    <citation type="submission" date="2017-11" db="EMBL/GenBank/DDBJ databases">
        <title>Bacillus camelliae sp. nov., isolated from pu'er tea.</title>
        <authorList>
            <person name="Niu L."/>
        </authorList>
    </citation>
    <scope>NUCLEOTIDE SEQUENCE [LARGE SCALE GENOMIC DNA]</scope>
    <source>
        <strain evidence="15 16">7578-1</strain>
    </source>
</reference>
<dbReference type="PIRSF" id="PIRSF015601">
    <property type="entry name" value="MTase_slr0722"/>
    <property type="match status" value="1"/>
</dbReference>
<feature type="domain" description="Ribosomal RNA small subunit methyltransferase E PUA-like" evidence="14">
    <location>
        <begin position="18"/>
        <end position="64"/>
    </location>
</feature>
<keyword evidence="9 12" id="KW-0949">S-adenosyl-L-methionine</keyword>
<organism evidence="15 16">
    <name type="scientific">Heyndrickxia camelliae</name>
    <dbReference type="NCBI Taxonomy" id="1707093"/>
    <lineage>
        <taxon>Bacteria</taxon>
        <taxon>Bacillati</taxon>
        <taxon>Bacillota</taxon>
        <taxon>Bacilli</taxon>
        <taxon>Bacillales</taxon>
        <taxon>Bacillaceae</taxon>
        <taxon>Heyndrickxia</taxon>
    </lineage>
</organism>
<dbReference type="PANTHER" id="PTHR30027:SF3">
    <property type="entry name" value="16S RRNA (URACIL(1498)-N(3))-METHYLTRANSFERASE"/>
    <property type="match status" value="1"/>
</dbReference>
<comment type="similarity">
    <text evidence="2 12">Belongs to the RNA methyltransferase RsmE family.</text>
</comment>
<dbReference type="Gene3D" id="3.40.1280.10">
    <property type="match status" value="1"/>
</dbReference>